<feature type="binding site" evidence="5">
    <location>
        <position position="120"/>
    </location>
    <ligand>
        <name>substrate</name>
    </ligand>
</feature>
<dbReference type="RefSeq" id="WP_072558303.1">
    <property type="nucleotide sequence ID" value="NZ_CP018154.1"/>
</dbReference>
<dbReference type="InterPro" id="IPR015813">
    <property type="entry name" value="Pyrv/PenolPyrv_kinase-like_dom"/>
</dbReference>
<reference evidence="8 9" key="1">
    <citation type="submission" date="2016-11" db="EMBL/GenBank/DDBJ databases">
        <title>Sphingorhabdus sp. LPB0140, isolated from marine environment.</title>
        <authorList>
            <person name="Kim E."/>
            <person name="Yi H."/>
        </authorList>
    </citation>
    <scope>NUCLEOTIDE SEQUENCE [LARGE SCALE GENOMIC DNA]</scope>
    <source>
        <strain evidence="8 9">LPB0140</strain>
    </source>
</reference>
<dbReference type="GO" id="GO:0000287">
    <property type="term" value="F:magnesium ion binding"/>
    <property type="evidence" value="ECO:0007669"/>
    <property type="project" value="TreeGrafter"/>
</dbReference>
<keyword evidence="4 6" id="KW-0460">Magnesium</keyword>
<evidence type="ECO:0000256" key="1">
    <source>
        <dbReference type="ARBA" id="ARBA00001946"/>
    </source>
</evidence>
<dbReference type="KEGG" id="sphl:LPB140_01055"/>
<dbReference type="GO" id="GO:0003824">
    <property type="term" value="F:catalytic activity"/>
    <property type="evidence" value="ECO:0007669"/>
    <property type="project" value="InterPro"/>
</dbReference>
<evidence type="ECO:0000259" key="7">
    <source>
        <dbReference type="Pfam" id="PF03328"/>
    </source>
</evidence>
<evidence type="ECO:0000256" key="6">
    <source>
        <dbReference type="PIRSR" id="PIRSR015582-2"/>
    </source>
</evidence>
<evidence type="ECO:0000313" key="8">
    <source>
        <dbReference type="EMBL" id="APG61658.1"/>
    </source>
</evidence>
<keyword evidence="3 6" id="KW-0479">Metal-binding</keyword>
<evidence type="ECO:0000313" key="9">
    <source>
        <dbReference type="Proteomes" id="UP000242561"/>
    </source>
</evidence>
<dbReference type="GO" id="GO:0006107">
    <property type="term" value="P:oxaloacetate metabolic process"/>
    <property type="evidence" value="ECO:0007669"/>
    <property type="project" value="TreeGrafter"/>
</dbReference>
<dbReference type="PANTHER" id="PTHR32308:SF0">
    <property type="entry name" value="HPCH_HPAI ALDOLASE_CITRATE LYASE DOMAIN-CONTAINING PROTEIN"/>
    <property type="match status" value="1"/>
</dbReference>
<evidence type="ECO:0000256" key="3">
    <source>
        <dbReference type="ARBA" id="ARBA00022723"/>
    </source>
</evidence>
<dbReference type="PIRSF" id="PIRSF015582">
    <property type="entry name" value="Cit_lyase_B"/>
    <property type="match status" value="1"/>
</dbReference>
<proteinExistence type="inferred from homology"/>
<feature type="binding site" evidence="6">
    <location>
        <position position="146"/>
    </location>
    <ligand>
        <name>Mg(2+)</name>
        <dbReference type="ChEBI" id="CHEBI:18420"/>
    </ligand>
</feature>
<comment type="cofactor">
    <cofactor evidence="1">
        <name>Mg(2+)</name>
        <dbReference type="ChEBI" id="CHEBI:18420"/>
    </cofactor>
</comment>
<dbReference type="Proteomes" id="UP000242561">
    <property type="component" value="Chromosome"/>
</dbReference>
<evidence type="ECO:0000256" key="5">
    <source>
        <dbReference type="PIRSR" id="PIRSR015582-1"/>
    </source>
</evidence>
<organism evidence="8 9">
    <name type="scientific">Sphingorhabdus lutea</name>
    <dbReference type="NCBI Taxonomy" id="1913578"/>
    <lineage>
        <taxon>Bacteria</taxon>
        <taxon>Pseudomonadati</taxon>
        <taxon>Pseudomonadota</taxon>
        <taxon>Alphaproteobacteria</taxon>
        <taxon>Sphingomonadales</taxon>
        <taxon>Sphingomonadaceae</taxon>
        <taxon>Sphingorhabdus</taxon>
    </lineage>
</organism>
<dbReference type="InterPro" id="IPR011206">
    <property type="entry name" value="Citrate_lyase_beta/mcl1/mcl2"/>
</dbReference>
<feature type="binding site" evidence="5">
    <location>
        <position position="64"/>
    </location>
    <ligand>
        <name>substrate</name>
    </ligand>
</feature>
<feature type="domain" description="HpcH/HpaI aldolase/citrate lyase" evidence="7">
    <location>
        <begin position="8"/>
        <end position="212"/>
    </location>
</feature>
<comment type="similarity">
    <text evidence="2">Belongs to the HpcH/HpaI aldolase family.</text>
</comment>
<dbReference type="Pfam" id="PF03328">
    <property type="entry name" value="HpcH_HpaI"/>
    <property type="match status" value="1"/>
</dbReference>
<dbReference type="InterPro" id="IPR040442">
    <property type="entry name" value="Pyrv_kinase-like_dom_sf"/>
</dbReference>
<dbReference type="OrthoDB" id="9800547at2"/>
<sequence>MIAFTNFLFVPANRPERFEKALNSGTDLICIDLEDSVPAAEKETARHGCLAAIKTLNRDKVAIRINSIRTKFGLLDLIALEEAAHLPSQIFIPMVESVEDVAIAYSILGNKINGIVPLIETVKGLSNAAEIAAHPAVTTVMFGGGDFSSELGVKLEWQPLLYARSQLILACAGARKRCVDVPYIDVQNNDGLRSETTLAKQLGFHAKAAIHPKQISAICEIMKPSEEETAHAKLALAAFEAAGRAPILFQGQMLEAPVIKFYENLIRSAGG</sequence>
<feature type="binding site" evidence="6">
    <location>
        <position position="120"/>
    </location>
    <ligand>
        <name>Mg(2+)</name>
        <dbReference type="ChEBI" id="CHEBI:18420"/>
    </ligand>
</feature>
<dbReference type="InterPro" id="IPR005000">
    <property type="entry name" value="Aldolase/citrate-lyase_domain"/>
</dbReference>
<keyword evidence="9" id="KW-1185">Reference proteome</keyword>
<dbReference type="AlphaFoldDB" id="A0A1L3J964"/>
<protein>
    <recommendedName>
        <fullName evidence="7">HpcH/HpaI aldolase/citrate lyase domain-containing protein</fullName>
    </recommendedName>
</protein>
<dbReference type="SUPFAM" id="SSF51621">
    <property type="entry name" value="Phosphoenolpyruvate/pyruvate domain"/>
    <property type="match status" value="1"/>
</dbReference>
<evidence type="ECO:0000256" key="2">
    <source>
        <dbReference type="ARBA" id="ARBA00005568"/>
    </source>
</evidence>
<dbReference type="STRING" id="1913578.LPB140_01055"/>
<dbReference type="EMBL" id="CP018154">
    <property type="protein sequence ID" value="APG61658.1"/>
    <property type="molecule type" value="Genomic_DNA"/>
</dbReference>
<dbReference type="PANTHER" id="PTHR32308">
    <property type="entry name" value="LYASE BETA SUBUNIT, PUTATIVE (AFU_ORTHOLOGUE AFUA_4G13030)-RELATED"/>
    <property type="match status" value="1"/>
</dbReference>
<dbReference type="Gene3D" id="3.20.20.60">
    <property type="entry name" value="Phosphoenolpyruvate-binding domains"/>
    <property type="match status" value="1"/>
</dbReference>
<evidence type="ECO:0000256" key="4">
    <source>
        <dbReference type="ARBA" id="ARBA00022842"/>
    </source>
</evidence>
<name>A0A1L3J964_9SPHN</name>
<gene>
    <name evidence="8" type="ORF">LPB140_01055</name>
</gene>
<accession>A0A1L3J964</accession>